<name>A0ABR2ECV7_9ROSI</name>
<proteinExistence type="predicted"/>
<protein>
    <submittedName>
        <fullName evidence="2">Uncharacterized protein</fullName>
    </submittedName>
</protein>
<keyword evidence="3" id="KW-1185">Reference proteome</keyword>
<comment type="caution">
    <text evidence="2">The sequence shown here is derived from an EMBL/GenBank/DDBJ whole genome shotgun (WGS) entry which is preliminary data.</text>
</comment>
<sequence>MFKYNEYSDDEIASESEDGDGQDRIHDMVFDFGHATENFTQKFNAHNVDDPIEASSNSSGEINETINVTFGKSTRKRKRDEIPLHEKTKPLDLYDLPCEDIREEPCQENEELGFRSHEFNVGVEDEGDESDHDEFTSINDVDDELESISDVEAYNDEVDD</sequence>
<feature type="compositionally biased region" description="Acidic residues" evidence="1">
    <location>
        <begin position="123"/>
        <end position="132"/>
    </location>
</feature>
<evidence type="ECO:0000256" key="1">
    <source>
        <dbReference type="SAM" id="MobiDB-lite"/>
    </source>
</evidence>
<feature type="region of interest" description="Disordered" evidence="1">
    <location>
        <begin position="123"/>
        <end position="160"/>
    </location>
</feature>
<gene>
    <name evidence="2" type="ORF">V6N12_010165</name>
</gene>
<evidence type="ECO:0000313" key="2">
    <source>
        <dbReference type="EMBL" id="KAK8557942.1"/>
    </source>
</evidence>
<dbReference type="Proteomes" id="UP001472677">
    <property type="component" value="Unassembled WGS sequence"/>
</dbReference>
<evidence type="ECO:0000313" key="3">
    <source>
        <dbReference type="Proteomes" id="UP001472677"/>
    </source>
</evidence>
<accession>A0ABR2ECV7</accession>
<feature type="compositionally biased region" description="Acidic residues" evidence="1">
    <location>
        <begin position="140"/>
        <end position="160"/>
    </location>
</feature>
<feature type="region of interest" description="Disordered" evidence="1">
    <location>
        <begin position="1"/>
        <end position="25"/>
    </location>
</feature>
<reference evidence="2 3" key="1">
    <citation type="journal article" date="2024" name="G3 (Bethesda)">
        <title>Genome assembly of Hibiscus sabdariffa L. provides insights into metabolisms of medicinal natural products.</title>
        <authorList>
            <person name="Kim T."/>
        </authorList>
    </citation>
    <scope>NUCLEOTIDE SEQUENCE [LARGE SCALE GENOMIC DNA]</scope>
    <source>
        <strain evidence="2">TK-2024</strain>
        <tissue evidence="2">Old leaves</tissue>
    </source>
</reference>
<feature type="compositionally biased region" description="Acidic residues" evidence="1">
    <location>
        <begin position="7"/>
        <end position="20"/>
    </location>
</feature>
<organism evidence="2 3">
    <name type="scientific">Hibiscus sabdariffa</name>
    <name type="common">roselle</name>
    <dbReference type="NCBI Taxonomy" id="183260"/>
    <lineage>
        <taxon>Eukaryota</taxon>
        <taxon>Viridiplantae</taxon>
        <taxon>Streptophyta</taxon>
        <taxon>Embryophyta</taxon>
        <taxon>Tracheophyta</taxon>
        <taxon>Spermatophyta</taxon>
        <taxon>Magnoliopsida</taxon>
        <taxon>eudicotyledons</taxon>
        <taxon>Gunneridae</taxon>
        <taxon>Pentapetalae</taxon>
        <taxon>rosids</taxon>
        <taxon>malvids</taxon>
        <taxon>Malvales</taxon>
        <taxon>Malvaceae</taxon>
        <taxon>Malvoideae</taxon>
        <taxon>Hibiscus</taxon>
    </lineage>
</organism>
<dbReference type="EMBL" id="JBBPBM010000016">
    <property type="protein sequence ID" value="KAK8557942.1"/>
    <property type="molecule type" value="Genomic_DNA"/>
</dbReference>